<proteinExistence type="predicted"/>
<organism evidence="1">
    <name type="scientific">sediment metagenome</name>
    <dbReference type="NCBI Taxonomy" id="749907"/>
    <lineage>
        <taxon>unclassified sequences</taxon>
        <taxon>metagenomes</taxon>
        <taxon>ecological metagenomes</taxon>
    </lineage>
</organism>
<dbReference type="Pfam" id="PF05137">
    <property type="entry name" value="PilN"/>
    <property type="match status" value="1"/>
</dbReference>
<evidence type="ECO:0000313" key="1">
    <source>
        <dbReference type="EMBL" id="EFK96807.1"/>
    </source>
</evidence>
<reference evidence="1" key="1">
    <citation type="submission" date="2010-07" db="EMBL/GenBank/DDBJ databases">
        <authorList>
            <consortium name="CONSOLIDER consortium CSD2007-00005"/>
            <person name="Guazzaroni M.-E."/>
            <person name="Richter M."/>
            <person name="Garcia-Salamanca A."/>
            <person name="Yarza P."/>
            <person name="Ferrer M."/>
        </authorList>
    </citation>
    <scope>NUCLEOTIDE SEQUENCE</scope>
</reference>
<dbReference type="InterPro" id="IPR007813">
    <property type="entry name" value="PilN"/>
</dbReference>
<gene>
    <name evidence="1" type="ORF">LDC_1150</name>
</gene>
<dbReference type="EMBL" id="ADZX01000398">
    <property type="protein sequence ID" value="EFK96807.1"/>
    <property type="molecule type" value="Genomic_DNA"/>
</dbReference>
<comment type="caution">
    <text evidence="1">The sequence shown here is derived from an EMBL/GenBank/DDBJ whole genome shotgun (WGS) entry which is preliminary data.</text>
</comment>
<accession>D9PHZ6</accession>
<protein>
    <submittedName>
        <fullName evidence="1">General secretory pathway protein L</fullName>
    </submittedName>
</protein>
<name>D9PHZ6_9ZZZZ</name>
<dbReference type="AlphaFoldDB" id="D9PHZ6"/>
<reference evidence="1" key="2">
    <citation type="journal article" date="2011" name="Microb. Ecol.">
        <title>Taxonomic and Functional Metagenomic Profiling of the Microbial Community in the Anoxic Sediment of a Sub-saline Shallow Lake (Laguna de Carrizo, Central Spain).</title>
        <authorList>
            <person name="Ferrer M."/>
            <person name="Guazzaroni M.E."/>
            <person name="Richter M."/>
            <person name="Garcia-Salamanca A."/>
            <person name="Yarza P."/>
            <person name="Suarez-Suarez A."/>
            <person name="Solano J."/>
            <person name="Alcaide M."/>
            <person name="van Dillewijn P."/>
            <person name="Molina-Henares M.A."/>
            <person name="Lopez-Cortes N."/>
            <person name="Al-Ramahi Y."/>
            <person name="Guerrero C."/>
            <person name="Acosta A."/>
            <person name="de Eugenio L.I."/>
            <person name="Martinez V."/>
            <person name="Marques S."/>
            <person name="Rojo F."/>
            <person name="Santero E."/>
            <person name="Genilloud O."/>
            <person name="Perez-Perez J."/>
            <person name="Rossello-Mora R."/>
            <person name="Ramos J.L."/>
        </authorList>
    </citation>
    <scope>NUCLEOTIDE SEQUENCE</scope>
</reference>
<sequence length="156" mass="17425">MLIVCFLLAWLLSSWLNLAVLGKRERFLAAEIRKVFSASFPQVTRVVDEVKQARTLLEAKKTESADGGAFSSVSLLDVMERISSTLPKGINFQVVNLFWERGRLEIDGRTDSFKTVNAIQESLSKSRAFPEVTISNAKTRSDGQDVEFKITIRLAG</sequence>